<dbReference type="InterPro" id="IPR043504">
    <property type="entry name" value="Peptidase_S1_PA_chymotrypsin"/>
</dbReference>
<accession>A0A1F6C1R4</accession>
<evidence type="ECO:0000313" key="2">
    <source>
        <dbReference type="Proteomes" id="UP000176633"/>
    </source>
</evidence>
<dbReference type="AlphaFoldDB" id="A0A1F6C1R4"/>
<dbReference type="Pfam" id="PF13365">
    <property type="entry name" value="Trypsin_2"/>
    <property type="match status" value="1"/>
</dbReference>
<proteinExistence type="predicted"/>
<name>A0A1F6C1R4_9BACT</name>
<comment type="caution">
    <text evidence="1">The sequence shown here is derived from an EMBL/GenBank/DDBJ whole genome shotgun (WGS) entry which is preliminary data.</text>
</comment>
<reference evidence="1 2" key="1">
    <citation type="journal article" date="2016" name="Nat. Commun.">
        <title>Thousands of microbial genomes shed light on interconnected biogeochemical processes in an aquifer system.</title>
        <authorList>
            <person name="Anantharaman K."/>
            <person name="Brown C.T."/>
            <person name="Hug L.A."/>
            <person name="Sharon I."/>
            <person name="Castelle C.J."/>
            <person name="Probst A.J."/>
            <person name="Thomas B.C."/>
            <person name="Singh A."/>
            <person name="Wilkins M.J."/>
            <person name="Karaoz U."/>
            <person name="Brodie E.L."/>
            <person name="Williams K.H."/>
            <person name="Hubbard S.S."/>
            <person name="Banfield J.F."/>
        </authorList>
    </citation>
    <scope>NUCLEOTIDE SEQUENCE [LARGE SCALE GENOMIC DNA]</scope>
</reference>
<organism evidence="1 2">
    <name type="scientific">Candidatus Jorgensenbacteria bacterium RIFCSPLOWO2_12_FULL_42_11</name>
    <dbReference type="NCBI Taxonomy" id="1798473"/>
    <lineage>
        <taxon>Bacteria</taxon>
        <taxon>Candidatus Joergenseniibacteriota</taxon>
    </lineage>
</organism>
<evidence type="ECO:0000313" key="1">
    <source>
        <dbReference type="EMBL" id="OGG43003.1"/>
    </source>
</evidence>
<protein>
    <recommendedName>
        <fullName evidence="3">Serine protease</fullName>
    </recommendedName>
</protein>
<dbReference type="Gene3D" id="2.40.10.10">
    <property type="entry name" value="Trypsin-like serine proteases"/>
    <property type="match status" value="2"/>
</dbReference>
<dbReference type="SUPFAM" id="SSF50494">
    <property type="entry name" value="Trypsin-like serine proteases"/>
    <property type="match status" value="1"/>
</dbReference>
<evidence type="ECO:0008006" key="3">
    <source>
        <dbReference type="Google" id="ProtNLM"/>
    </source>
</evidence>
<dbReference type="Proteomes" id="UP000176633">
    <property type="component" value="Unassembled WGS sequence"/>
</dbReference>
<dbReference type="EMBL" id="MFKM01000028">
    <property type="protein sequence ID" value="OGG43003.1"/>
    <property type="molecule type" value="Genomic_DNA"/>
</dbReference>
<sequence length="293" mass="33549">MSKRNKKYKGPKLPKRPESFHNFVDCLKWLKKSVYVVIRGRKTALNGKDGINWITLGTGFVAAPNRFLTAGHVINDPEKGELFNHQEGDKYYLLRHDDDSQWHFRIFEPKLDKEIFVYSGIDLAVIYLDEEFYKSGDKIFTDKNDFIRISKDFLPIGTEVGVLGYPLSKLEFDNHDLSKPRIGNMLLRTDKGVINCRYKTSEKHSLYEFTMAFNPGNSGGPIFDIKTGRVVSIVKGCKSSQINTREIAIPDEGAKQLKIYKEKAFIEVLHATYSMGFATPSFLEVLKQHNIIN</sequence>
<dbReference type="STRING" id="1798473.A3G50_02250"/>
<gene>
    <name evidence="1" type="ORF">A3G50_02250</name>
</gene>
<dbReference type="InterPro" id="IPR009003">
    <property type="entry name" value="Peptidase_S1_PA"/>
</dbReference>